<keyword evidence="2" id="KW-0489">Methyltransferase</keyword>
<gene>
    <name evidence="7" type="ORF">A3H70_00515</name>
</gene>
<evidence type="ECO:0000256" key="3">
    <source>
        <dbReference type="ARBA" id="ARBA00022679"/>
    </source>
</evidence>
<dbReference type="GO" id="GO:0009007">
    <property type="term" value="F:site-specific DNA-methyltransferase (adenine-specific) activity"/>
    <property type="evidence" value="ECO:0007669"/>
    <property type="project" value="UniProtKB-EC"/>
</dbReference>
<evidence type="ECO:0000313" key="8">
    <source>
        <dbReference type="Proteomes" id="UP000178109"/>
    </source>
</evidence>
<comment type="catalytic activity">
    <reaction evidence="5">
        <text>a 2'-deoxyadenosine in DNA + S-adenosyl-L-methionine = an N(6)-methyl-2'-deoxyadenosine in DNA + S-adenosyl-L-homocysteine + H(+)</text>
        <dbReference type="Rhea" id="RHEA:15197"/>
        <dbReference type="Rhea" id="RHEA-COMP:12418"/>
        <dbReference type="Rhea" id="RHEA-COMP:12419"/>
        <dbReference type="ChEBI" id="CHEBI:15378"/>
        <dbReference type="ChEBI" id="CHEBI:57856"/>
        <dbReference type="ChEBI" id="CHEBI:59789"/>
        <dbReference type="ChEBI" id="CHEBI:90615"/>
        <dbReference type="ChEBI" id="CHEBI:90616"/>
        <dbReference type="EC" id="2.1.1.72"/>
    </reaction>
</comment>
<feature type="domain" description="Type II methyltransferase M.TaqI-like" evidence="6">
    <location>
        <begin position="431"/>
        <end position="655"/>
    </location>
</feature>
<evidence type="ECO:0000256" key="5">
    <source>
        <dbReference type="ARBA" id="ARBA00047942"/>
    </source>
</evidence>
<organism evidence="7 8">
    <name type="scientific">Candidatus Komeilibacteria bacterium RIFCSPLOWO2_02_FULL_48_11</name>
    <dbReference type="NCBI Taxonomy" id="1798553"/>
    <lineage>
        <taxon>Bacteria</taxon>
        <taxon>Candidatus Komeiliibacteriota</taxon>
    </lineage>
</organism>
<dbReference type="SUPFAM" id="SSF53335">
    <property type="entry name" value="S-adenosyl-L-methionine-dependent methyltransferases"/>
    <property type="match status" value="1"/>
</dbReference>
<dbReference type="InterPro" id="IPR002052">
    <property type="entry name" value="DNA_methylase_N6_adenine_CS"/>
</dbReference>
<dbReference type="EC" id="2.1.1.72" evidence="1"/>
<dbReference type="Proteomes" id="UP000178109">
    <property type="component" value="Unassembled WGS sequence"/>
</dbReference>
<keyword evidence="4" id="KW-0949">S-adenosyl-L-methionine</keyword>
<dbReference type="EMBL" id="MHKO01000035">
    <property type="protein sequence ID" value="OGY91852.1"/>
    <property type="molecule type" value="Genomic_DNA"/>
</dbReference>
<accession>A0A1G2BS30</accession>
<evidence type="ECO:0000313" key="7">
    <source>
        <dbReference type="EMBL" id="OGY91852.1"/>
    </source>
</evidence>
<keyword evidence="3" id="KW-0808">Transferase</keyword>
<evidence type="ECO:0000259" key="6">
    <source>
        <dbReference type="Pfam" id="PF07669"/>
    </source>
</evidence>
<dbReference type="Pfam" id="PF07669">
    <property type="entry name" value="Eco57I"/>
    <property type="match status" value="1"/>
</dbReference>
<dbReference type="PROSITE" id="PS00092">
    <property type="entry name" value="N6_MTASE"/>
    <property type="match status" value="1"/>
</dbReference>
<dbReference type="PANTHER" id="PTHR33841:SF1">
    <property type="entry name" value="DNA METHYLTRANSFERASE A"/>
    <property type="match status" value="1"/>
</dbReference>
<sequence length="1064" mass="124172">MLDIAQLKSKWEKEKPSYIKKEIGDGVQMFVKDVLKSPEVFNLKEGLNSTKLENRTNEFKEEESKKSGHADVVIFINSDIVIPMEIEKFQNIVAGEKQIIQYQLDWNEHSNRRYGILTDGYVWRFYNNNEYREFALDDIIKKTEMFLEFWQEYIKPETYYLSFFEKKGQRSLFKETETLHVEEYRQTFFEDITKFIKGFKNKLQIEGYLKELAVKDKGKTAVEITYAYIIQFILYKTLVDNEFSKFQKEFIERQEEIYKCLKGKRYGDILGIIDGISSQISKNIYRPFAKEQEFINSKLSDLIRQPKKELHDVSPWLDIFVFIKKYNFANVKNEIFGYIYENYLKELYEDTKKGQYFTDPAVVNFMLEQVGYTPSEIQKRLNNNPEEKFISIIDPSCGSGTFLYSAVDKIMQAVPNGSEDSSEKIEELVNKNVFGLDIAEFPLYLAEMNMVMRMLPLIINETYNNPVDKKIKVFKTRDSIAEFQDTAIKNTISDIEVAYAKSNGQLSLFTKQLNLGYSSYVRDEDDLQEMKKSLENQKFPRRRFDFVIGNPPYVSFKECSKQKVLFFALMKQKKIKLSDIYGVNLHSTPSNHKKYAPNPNLYAFFIALGLALLKDNGRLCYIIPQTILTAGDLDVLRYYLAKFTTIDKIITFSGKMFVGRGLKQNKPVATSSLIFVVKKAPPDLGRHEVEVIHYKDADDDIEDCLKNILENKKVSKKNISQGKLLQNVSNWNFIKQGKIFLDFYESYKKNTDDISIYYNHAAAAHNFKSKFYFDRGLKYPKDKIKKSTTNIDDGYSIANYNKNGFTANASENFIGRDLLDFPFGSQGASVFEQKYKIVWSYINYDHFRFSGDKVMIDYNNVLISSDNKQELLYLLSIFNSRIVTKIFDALLRNENEKDILIGIKTIKEFVRISKITENSQPIKNEIIKRTEEMLELEYIKLTDLVDFSKIMMQKLDRVEVNGDDLVLIKNSKEIKCKIKRDNKLVKQAVTEKFFNSGLLKDKDISLVDIQDLAVIDFEKQKSLKDYTDDLVFALYFNVRISKVGLGEAKNIKAKCEENKFYKII</sequence>
<dbReference type="InterPro" id="IPR029063">
    <property type="entry name" value="SAM-dependent_MTases_sf"/>
</dbReference>
<evidence type="ECO:0000256" key="4">
    <source>
        <dbReference type="ARBA" id="ARBA00022691"/>
    </source>
</evidence>
<dbReference type="STRING" id="1798553.A3H70_00515"/>
<dbReference type="InterPro" id="IPR050953">
    <property type="entry name" value="N4_N6_ade-DNA_methylase"/>
</dbReference>
<dbReference type="PRINTS" id="PR00507">
    <property type="entry name" value="N12N6MTFRASE"/>
</dbReference>
<evidence type="ECO:0000256" key="2">
    <source>
        <dbReference type="ARBA" id="ARBA00022603"/>
    </source>
</evidence>
<dbReference type="Gene3D" id="3.40.50.150">
    <property type="entry name" value="Vaccinia Virus protein VP39"/>
    <property type="match status" value="1"/>
</dbReference>
<protein>
    <recommendedName>
        <fullName evidence="1">site-specific DNA-methyltransferase (adenine-specific)</fullName>
        <ecNumber evidence="1">2.1.1.72</ecNumber>
    </recommendedName>
</protein>
<dbReference type="PANTHER" id="PTHR33841">
    <property type="entry name" value="DNA METHYLTRANSFERASE YEEA-RELATED"/>
    <property type="match status" value="1"/>
</dbReference>
<dbReference type="AlphaFoldDB" id="A0A1G2BS30"/>
<evidence type="ECO:0000256" key="1">
    <source>
        <dbReference type="ARBA" id="ARBA00011900"/>
    </source>
</evidence>
<dbReference type="InterPro" id="IPR011639">
    <property type="entry name" value="MethylTrfase_TaqI-like_dom"/>
</dbReference>
<reference evidence="7 8" key="1">
    <citation type="journal article" date="2016" name="Nat. Commun.">
        <title>Thousands of microbial genomes shed light on interconnected biogeochemical processes in an aquifer system.</title>
        <authorList>
            <person name="Anantharaman K."/>
            <person name="Brown C.T."/>
            <person name="Hug L.A."/>
            <person name="Sharon I."/>
            <person name="Castelle C.J."/>
            <person name="Probst A.J."/>
            <person name="Thomas B.C."/>
            <person name="Singh A."/>
            <person name="Wilkins M.J."/>
            <person name="Karaoz U."/>
            <person name="Brodie E.L."/>
            <person name="Williams K.H."/>
            <person name="Hubbard S.S."/>
            <person name="Banfield J.F."/>
        </authorList>
    </citation>
    <scope>NUCLEOTIDE SEQUENCE [LARGE SCALE GENOMIC DNA]</scope>
</reference>
<dbReference type="GO" id="GO:0006304">
    <property type="term" value="P:DNA modification"/>
    <property type="evidence" value="ECO:0007669"/>
    <property type="project" value="InterPro"/>
</dbReference>
<name>A0A1G2BS30_9BACT</name>
<comment type="caution">
    <text evidence="7">The sequence shown here is derived from an EMBL/GenBank/DDBJ whole genome shotgun (WGS) entry which is preliminary data.</text>
</comment>
<proteinExistence type="predicted"/>
<dbReference type="GO" id="GO:0032259">
    <property type="term" value="P:methylation"/>
    <property type="evidence" value="ECO:0007669"/>
    <property type="project" value="UniProtKB-KW"/>
</dbReference>
<dbReference type="GO" id="GO:0003676">
    <property type="term" value="F:nucleic acid binding"/>
    <property type="evidence" value="ECO:0007669"/>
    <property type="project" value="InterPro"/>
</dbReference>